<dbReference type="GO" id="GO:0003723">
    <property type="term" value="F:RNA binding"/>
    <property type="evidence" value="ECO:0007669"/>
    <property type="project" value="UniProtKB-UniRule"/>
</dbReference>
<feature type="compositionally biased region" description="Acidic residues" evidence="2">
    <location>
        <begin position="340"/>
        <end position="350"/>
    </location>
</feature>
<gene>
    <name evidence="4" type="ORF">COCSUDRAFT_64659</name>
</gene>
<dbReference type="OrthoDB" id="367221at2759"/>
<keyword evidence="5" id="KW-1185">Reference proteome</keyword>
<dbReference type="Pfam" id="PF02926">
    <property type="entry name" value="THUMP"/>
    <property type="match status" value="1"/>
</dbReference>
<dbReference type="RefSeq" id="XP_005651331.1">
    <property type="nucleotide sequence ID" value="XM_005651274.1"/>
</dbReference>
<feature type="region of interest" description="Disordered" evidence="2">
    <location>
        <begin position="278"/>
        <end position="350"/>
    </location>
</feature>
<evidence type="ECO:0000259" key="3">
    <source>
        <dbReference type="PROSITE" id="PS51165"/>
    </source>
</evidence>
<dbReference type="GO" id="GO:0006400">
    <property type="term" value="P:tRNA modification"/>
    <property type="evidence" value="ECO:0007669"/>
    <property type="project" value="InterPro"/>
</dbReference>
<organism evidence="4 5">
    <name type="scientific">Coccomyxa subellipsoidea (strain C-169)</name>
    <name type="common">Green microalga</name>
    <dbReference type="NCBI Taxonomy" id="574566"/>
    <lineage>
        <taxon>Eukaryota</taxon>
        <taxon>Viridiplantae</taxon>
        <taxon>Chlorophyta</taxon>
        <taxon>core chlorophytes</taxon>
        <taxon>Trebouxiophyceae</taxon>
        <taxon>Trebouxiophyceae incertae sedis</taxon>
        <taxon>Coccomyxaceae</taxon>
        <taxon>Coccomyxa</taxon>
        <taxon>Coccomyxa subellipsoidea</taxon>
    </lineage>
</organism>
<dbReference type="EMBL" id="AGSI01000002">
    <property type="protein sequence ID" value="EIE26787.1"/>
    <property type="molecule type" value="Genomic_DNA"/>
</dbReference>
<keyword evidence="1" id="KW-0694">RNA-binding</keyword>
<dbReference type="PANTHER" id="PTHR13452:SF10">
    <property type="entry name" value="THUMP DOMAIN-CONTAINING PROTEIN 1"/>
    <property type="match status" value="1"/>
</dbReference>
<dbReference type="SMART" id="SM00981">
    <property type="entry name" value="THUMP"/>
    <property type="match status" value="1"/>
</dbReference>
<feature type="domain" description="THUMP" evidence="3">
    <location>
        <begin position="133"/>
        <end position="243"/>
    </location>
</feature>
<dbReference type="GeneID" id="17044797"/>
<dbReference type="KEGG" id="csl:COCSUDRAFT_64659"/>
<dbReference type="InterPro" id="IPR040183">
    <property type="entry name" value="THUMPD1-like"/>
</dbReference>
<name>I0Z818_COCSC</name>
<evidence type="ECO:0000313" key="5">
    <source>
        <dbReference type="Proteomes" id="UP000007264"/>
    </source>
</evidence>
<proteinExistence type="predicted"/>
<dbReference type="CDD" id="cd11717">
    <property type="entry name" value="THUMP_THUMPD1_like"/>
    <property type="match status" value="1"/>
</dbReference>
<dbReference type="Proteomes" id="UP000007264">
    <property type="component" value="Unassembled WGS sequence"/>
</dbReference>
<evidence type="ECO:0000256" key="1">
    <source>
        <dbReference type="PROSITE-ProRule" id="PRU00529"/>
    </source>
</evidence>
<dbReference type="FunFam" id="3.30.2300.10:FF:000001">
    <property type="entry name" value="THUMP domain-containing protein 1"/>
    <property type="match status" value="1"/>
</dbReference>
<dbReference type="InterPro" id="IPR004114">
    <property type="entry name" value="THUMP_dom"/>
</dbReference>
<comment type="caution">
    <text evidence="4">The sequence shown here is derived from an EMBL/GenBank/DDBJ whole genome shotgun (WGS) entry which is preliminary data.</text>
</comment>
<dbReference type="AlphaFoldDB" id="I0Z818"/>
<protein>
    <recommendedName>
        <fullName evidence="3">THUMP domain-containing protein</fullName>
    </recommendedName>
</protein>
<evidence type="ECO:0000313" key="4">
    <source>
        <dbReference type="EMBL" id="EIE26787.1"/>
    </source>
</evidence>
<evidence type="ECO:0000256" key="2">
    <source>
        <dbReference type="SAM" id="MobiDB-lite"/>
    </source>
</evidence>
<feature type="compositionally biased region" description="Low complexity" evidence="2">
    <location>
        <begin position="280"/>
        <end position="298"/>
    </location>
</feature>
<dbReference type="Gene3D" id="3.30.2300.10">
    <property type="entry name" value="THUMP superfamily"/>
    <property type="match status" value="1"/>
</dbReference>
<dbReference type="PANTHER" id="PTHR13452">
    <property type="entry name" value="THUMP DOMAIN CONTAINING PROTEIN 1-RELATED"/>
    <property type="match status" value="1"/>
</dbReference>
<feature type="region of interest" description="Disordered" evidence="2">
    <location>
        <begin position="1"/>
        <end position="20"/>
    </location>
</feature>
<reference evidence="4 5" key="1">
    <citation type="journal article" date="2012" name="Genome Biol.">
        <title>The genome of the polar eukaryotic microalga coccomyxa subellipsoidea reveals traits of cold adaptation.</title>
        <authorList>
            <person name="Blanc G."/>
            <person name="Agarkova I."/>
            <person name="Grimwood J."/>
            <person name="Kuo A."/>
            <person name="Brueggeman A."/>
            <person name="Dunigan D."/>
            <person name="Gurnon J."/>
            <person name="Ladunga I."/>
            <person name="Lindquist E."/>
            <person name="Lucas S."/>
            <person name="Pangilinan J."/>
            <person name="Proschold T."/>
            <person name="Salamov A."/>
            <person name="Schmutz J."/>
            <person name="Weeks D."/>
            <person name="Yamada T."/>
            <person name="Claverie J.M."/>
            <person name="Grigoriev I."/>
            <person name="Van Etten J."/>
            <person name="Lomsadze A."/>
            <person name="Borodovsky M."/>
        </authorList>
    </citation>
    <scope>NUCLEOTIDE SEQUENCE [LARGE SCALE GENOMIC DNA]</scope>
    <source>
        <strain evidence="4 5">C-169</strain>
    </source>
</reference>
<dbReference type="SUPFAM" id="SSF143437">
    <property type="entry name" value="THUMP domain-like"/>
    <property type="match status" value="1"/>
</dbReference>
<dbReference type="PROSITE" id="PS51165">
    <property type="entry name" value="THUMP"/>
    <property type="match status" value="1"/>
</dbReference>
<dbReference type="eggNOG" id="KOG3943">
    <property type="taxonomic scope" value="Eukaryota"/>
</dbReference>
<sequence>MGKRRHGGGDGDGSNKKKHGYFTTNAKASLPTGSRGFLISCLGGKEPQAAREASNVLTEFYDKLRPGKGETSEAAGGDATDIAAAIADEVAELKDQGNRLFVYHKTNVNGLAYLSMKADAEGPGPVELASALAQEVKQTRQCRTRLCIRFLPVEKVCRADVAEIGRTAKELTAVHFPAGEGATPVRFAVAYEHRASKDLDRMAVINSVVDQIPQPPHKVDLTNADKTILVQLLKSNAALSVVSNYKQLSKFNVRELSTSDEEQQQAVKAAAAAKKEAADKAAAAPAPAAAGEPAAEAQEAGEKAEEAAHAQPANGEGEEAAKEQDGSVQGFVGAGIAMVADDEDSDAAAP</sequence>
<accession>I0Z818</accession>